<organism evidence="2 3">
    <name type="scientific">Candidatus Uhrbacteria bacterium GW2011_GWF2_41_16</name>
    <dbReference type="NCBI Taxonomy" id="1618997"/>
    <lineage>
        <taxon>Bacteria</taxon>
        <taxon>Candidatus Uhriibacteriota</taxon>
    </lineage>
</organism>
<gene>
    <name evidence="2" type="ORF">UU48_C0006G0114</name>
</gene>
<keyword evidence="1" id="KW-1133">Transmembrane helix</keyword>
<keyword evidence="1" id="KW-0472">Membrane</keyword>
<dbReference type="AlphaFoldDB" id="A0A0G0VAY3"/>
<feature type="transmembrane region" description="Helical" evidence="1">
    <location>
        <begin position="53"/>
        <end position="76"/>
    </location>
</feature>
<sequence length="331" mass="37601">MKLRFRKMVRPDMVLREAQDFVLQQKRLKRKKELVLKRKQIYSDRGLHDGNDFYWWESIGGACFMTSVICLFISFFTGWNTFLYGFLLPGLIGIFFLLGVVRLIARVQVPFKSPKSDELLPTRIVPTYLSYQISLLKNELIGNGSRYVSVYAQVEKVNQRARAVSEQLMARMTRNNEPPAYLRSSLEQAEEVVERTIRVLEGLQKFRAKVDGFLAECDGAVGALSGPLHDLELVHEVQELAGQTKRLEDQAQQVVFDTVETLQTRMFAIRGDVHKRFEGVGVHLALETSSTGDAARDFETLERTIADFVPANLIPEAKVRALQNEVAGLAM</sequence>
<dbReference type="EMBL" id="LCAU01000006">
    <property type="protein sequence ID" value="KKR98074.1"/>
    <property type="molecule type" value="Genomic_DNA"/>
</dbReference>
<comment type="caution">
    <text evidence="2">The sequence shown here is derived from an EMBL/GenBank/DDBJ whole genome shotgun (WGS) entry which is preliminary data.</text>
</comment>
<name>A0A0G0VAY3_9BACT</name>
<keyword evidence="1" id="KW-0812">Transmembrane</keyword>
<accession>A0A0G0VAY3</accession>
<evidence type="ECO:0000313" key="3">
    <source>
        <dbReference type="Proteomes" id="UP000034746"/>
    </source>
</evidence>
<protein>
    <submittedName>
        <fullName evidence="2">Uncharacterized protein</fullName>
    </submittedName>
</protein>
<proteinExistence type="predicted"/>
<dbReference type="Proteomes" id="UP000034746">
    <property type="component" value="Unassembled WGS sequence"/>
</dbReference>
<evidence type="ECO:0000256" key="1">
    <source>
        <dbReference type="SAM" id="Phobius"/>
    </source>
</evidence>
<reference evidence="2 3" key="1">
    <citation type="journal article" date="2015" name="Nature">
        <title>rRNA introns, odd ribosomes, and small enigmatic genomes across a large radiation of phyla.</title>
        <authorList>
            <person name="Brown C.T."/>
            <person name="Hug L.A."/>
            <person name="Thomas B.C."/>
            <person name="Sharon I."/>
            <person name="Castelle C.J."/>
            <person name="Singh A."/>
            <person name="Wilkins M.J."/>
            <person name="Williams K.H."/>
            <person name="Banfield J.F."/>
        </authorList>
    </citation>
    <scope>NUCLEOTIDE SEQUENCE [LARGE SCALE GENOMIC DNA]</scope>
</reference>
<feature type="transmembrane region" description="Helical" evidence="1">
    <location>
        <begin position="82"/>
        <end position="105"/>
    </location>
</feature>
<evidence type="ECO:0000313" key="2">
    <source>
        <dbReference type="EMBL" id="KKR98074.1"/>
    </source>
</evidence>